<proteinExistence type="predicted"/>
<dbReference type="Proteomes" id="UP001165060">
    <property type="component" value="Unassembled WGS sequence"/>
</dbReference>
<feature type="compositionally biased region" description="Basic residues" evidence="1">
    <location>
        <begin position="119"/>
        <end position="129"/>
    </location>
</feature>
<feature type="compositionally biased region" description="Basic and acidic residues" evidence="1">
    <location>
        <begin position="161"/>
        <end position="171"/>
    </location>
</feature>
<feature type="compositionally biased region" description="Basic and acidic residues" evidence="1">
    <location>
        <begin position="48"/>
        <end position="60"/>
    </location>
</feature>
<feature type="compositionally biased region" description="Low complexity" evidence="1">
    <location>
        <begin position="193"/>
        <end position="203"/>
    </location>
</feature>
<feature type="region of interest" description="Disordered" evidence="1">
    <location>
        <begin position="1"/>
        <end position="66"/>
    </location>
</feature>
<comment type="caution">
    <text evidence="2">The sequence shown here is derived from an EMBL/GenBank/DDBJ whole genome shotgun (WGS) entry which is preliminary data.</text>
</comment>
<accession>A0ABQ6NBJ0</accession>
<gene>
    <name evidence="2" type="ORF">TeGR_g3530</name>
</gene>
<evidence type="ECO:0000313" key="2">
    <source>
        <dbReference type="EMBL" id="GMI52920.1"/>
    </source>
</evidence>
<feature type="compositionally biased region" description="Basic residues" evidence="1">
    <location>
        <begin position="16"/>
        <end position="30"/>
    </location>
</feature>
<evidence type="ECO:0000256" key="1">
    <source>
        <dbReference type="SAM" id="MobiDB-lite"/>
    </source>
</evidence>
<sequence>MGAGRLPPVGPPARSRPPRRPGKQRRKVHPKAASSLPSLSPPPAKAKAVSEDDATRKKNFMDSLTADPLELYTDLRDWASIMPDSQLPRKTMSRVVSRCRKVDHTLVGPLREVSGASSKIRKKKKKPHRLLPPGDGEAGEHFPVPGRKRRKKKKKKRRRRREELREQHDGFVWENPQAGWEMDGSEEEEEVELAPASPAKPPLALDHQSAARLRSPPLAIPRAAREARMREMEEVKRRGAEENARKARRLLKVLESRF</sequence>
<dbReference type="EMBL" id="BRYB01006239">
    <property type="protein sequence ID" value="GMI52920.1"/>
    <property type="molecule type" value="Genomic_DNA"/>
</dbReference>
<feature type="region of interest" description="Disordered" evidence="1">
    <location>
        <begin position="110"/>
        <end position="203"/>
    </location>
</feature>
<organism evidence="2 3">
    <name type="scientific">Tetraparma gracilis</name>
    <dbReference type="NCBI Taxonomy" id="2962635"/>
    <lineage>
        <taxon>Eukaryota</taxon>
        <taxon>Sar</taxon>
        <taxon>Stramenopiles</taxon>
        <taxon>Ochrophyta</taxon>
        <taxon>Bolidophyceae</taxon>
        <taxon>Parmales</taxon>
        <taxon>Triparmaceae</taxon>
        <taxon>Tetraparma</taxon>
    </lineage>
</organism>
<name>A0ABQ6NBJ0_9STRA</name>
<feature type="compositionally biased region" description="Basic residues" evidence="1">
    <location>
        <begin position="146"/>
        <end position="160"/>
    </location>
</feature>
<keyword evidence="3" id="KW-1185">Reference proteome</keyword>
<protein>
    <submittedName>
        <fullName evidence="2">Uncharacterized protein</fullName>
    </submittedName>
</protein>
<feature type="compositionally biased region" description="Acidic residues" evidence="1">
    <location>
        <begin position="183"/>
        <end position="192"/>
    </location>
</feature>
<reference evidence="2 3" key="1">
    <citation type="journal article" date="2023" name="Commun. Biol.">
        <title>Genome analysis of Parmales, the sister group of diatoms, reveals the evolutionary specialization of diatoms from phago-mixotrophs to photoautotrophs.</title>
        <authorList>
            <person name="Ban H."/>
            <person name="Sato S."/>
            <person name="Yoshikawa S."/>
            <person name="Yamada K."/>
            <person name="Nakamura Y."/>
            <person name="Ichinomiya M."/>
            <person name="Sato N."/>
            <person name="Blanc-Mathieu R."/>
            <person name="Endo H."/>
            <person name="Kuwata A."/>
            <person name="Ogata H."/>
        </authorList>
    </citation>
    <scope>NUCLEOTIDE SEQUENCE [LARGE SCALE GENOMIC DNA]</scope>
</reference>
<evidence type="ECO:0000313" key="3">
    <source>
        <dbReference type="Proteomes" id="UP001165060"/>
    </source>
</evidence>